<dbReference type="PROSITE" id="PS50076">
    <property type="entry name" value="DNAJ_2"/>
    <property type="match status" value="1"/>
</dbReference>
<dbReference type="CDD" id="cd06257">
    <property type="entry name" value="DnaJ"/>
    <property type="match status" value="1"/>
</dbReference>
<dbReference type="Gene3D" id="2.60.260.20">
    <property type="entry name" value="Urease metallochaperone UreE, N-terminal domain"/>
    <property type="match status" value="2"/>
</dbReference>
<reference evidence="3" key="1">
    <citation type="submission" date="2017-01" db="EMBL/GenBank/DDBJ databases">
        <title>A deep insight into the sialotranscriptome of adult male and female Cluex tarsalis mosquitoes.</title>
        <authorList>
            <person name="Ribeiro J.M."/>
            <person name="Moreira F."/>
            <person name="Bernard K.A."/>
            <person name="Calvo E."/>
        </authorList>
    </citation>
    <scope>NUCLEOTIDE SEQUENCE</scope>
    <source>
        <strain evidence="3">Kern County</strain>
        <tissue evidence="3">Salivary glands</tissue>
    </source>
</reference>
<evidence type="ECO:0000256" key="1">
    <source>
        <dbReference type="ARBA" id="ARBA00023186"/>
    </source>
</evidence>
<accession>A0A1Q3FT33</accession>
<evidence type="ECO:0000313" key="3">
    <source>
        <dbReference type="EMBL" id="JAV30725.1"/>
    </source>
</evidence>
<dbReference type="CDD" id="cd10747">
    <property type="entry name" value="DnaJ_C"/>
    <property type="match status" value="1"/>
</dbReference>
<feature type="domain" description="J" evidence="2">
    <location>
        <begin position="4"/>
        <end position="77"/>
    </location>
</feature>
<dbReference type="AlphaFoldDB" id="A0A1Q3FT33"/>
<dbReference type="PRINTS" id="PR00625">
    <property type="entry name" value="JDOMAIN"/>
</dbReference>
<dbReference type="GO" id="GO:0005829">
    <property type="term" value="C:cytosol"/>
    <property type="evidence" value="ECO:0007669"/>
    <property type="project" value="TreeGrafter"/>
</dbReference>
<dbReference type="GO" id="GO:0051082">
    <property type="term" value="F:unfolded protein binding"/>
    <property type="evidence" value="ECO:0007669"/>
    <property type="project" value="InterPro"/>
</dbReference>
<keyword evidence="1" id="KW-0143">Chaperone</keyword>
<dbReference type="InterPro" id="IPR008971">
    <property type="entry name" value="HSP40/DnaJ_pept-bd"/>
</dbReference>
<dbReference type="GO" id="GO:0006457">
    <property type="term" value="P:protein folding"/>
    <property type="evidence" value="ECO:0007669"/>
    <property type="project" value="InterPro"/>
</dbReference>
<dbReference type="InterPro" id="IPR051339">
    <property type="entry name" value="DnaJ_subfamily_B"/>
</dbReference>
<proteinExistence type="predicted"/>
<dbReference type="PANTHER" id="PTHR24078">
    <property type="entry name" value="DNAJ HOMOLOG SUBFAMILY C MEMBER"/>
    <property type="match status" value="1"/>
</dbReference>
<dbReference type="InterPro" id="IPR001623">
    <property type="entry name" value="DnaJ_domain"/>
</dbReference>
<organism evidence="3">
    <name type="scientific">Culex tarsalis</name>
    <name type="common">Encephalitis mosquito</name>
    <dbReference type="NCBI Taxonomy" id="7177"/>
    <lineage>
        <taxon>Eukaryota</taxon>
        <taxon>Metazoa</taxon>
        <taxon>Ecdysozoa</taxon>
        <taxon>Arthropoda</taxon>
        <taxon>Hexapoda</taxon>
        <taxon>Insecta</taxon>
        <taxon>Pterygota</taxon>
        <taxon>Neoptera</taxon>
        <taxon>Endopterygota</taxon>
        <taxon>Diptera</taxon>
        <taxon>Nematocera</taxon>
        <taxon>Culicoidea</taxon>
        <taxon>Culicidae</taxon>
        <taxon>Culicinae</taxon>
        <taxon>Culicini</taxon>
        <taxon>Culex</taxon>
        <taxon>Culex</taxon>
    </lineage>
</organism>
<dbReference type="InterPro" id="IPR002939">
    <property type="entry name" value="DnaJ_C"/>
</dbReference>
<protein>
    <submittedName>
        <fullName evidence="3">Putative chaperone protein dnaj 2</fullName>
    </submittedName>
</protein>
<dbReference type="SMART" id="SM00271">
    <property type="entry name" value="DnaJ"/>
    <property type="match status" value="1"/>
</dbReference>
<name>A0A1Q3FT33_CULTA</name>
<dbReference type="EMBL" id="GFDL01004320">
    <property type="protein sequence ID" value="JAV30725.1"/>
    <property type="molecule type" value="Transcribed_RNA"/>
</dbReference>
<dbReference type="SUPFAM" id="SSF46565">
    <property type="entry name" value="Chaperone J-domain"/>
    <property type="match status" value="1"/>
</dbReference>
<sequence>MGFDYYAILNIPRTASEVDIRLAYRKLAVRCHPKNDFHDAPRIPFPSMSLEHYWELLNEAFDVLSNDRHRQIYDLYGEEGLKSGVVTPEGFVPPYKFSNDCMKIYKDFFATYSPYGDFIDAITRPPPLCADDPTAIRAKGPDIVHPIELSLEEIFHGAIKKMRIIREEFADEAQVEMVLVEDTIPVHVPPGVPSGTSIRFPEAGNRGPKIVPSDIVFVVTERQHDRFRRDGVDLHAVQNISLEQALVGFALEVEGIDGRQIVTQIVDVVDPQYVKIFEGEGMPFPEDTAKRGDLFVTFEVNFPNFIPKELREKFRNVFAELNCSE</sequence>
<evidence type="ECO:0000259" key="2">
    <source>
        <dbReference type="PROSITE" id="PS50076"/>
    </source>
</evidence>
<dbReference type="PANTHER" id="PTHR24078:SF519">
    <property type="entry name" value="DNAJ HOMOLOG SUBFAMILY B MEMBER 13"/>
    <property type="match status" value="1"/>
</dbReference>
<dbReference type="SUPFAM" id="SSF49493">
    <property type="entry name" value="HSP40/DnaJ peptide-binding domain"/>
    <property type="match status" value="2"/>
</dbReference>
<dbReference type="GO" id="GO:0051087">
    <property type="term" value="F:protein-folding chaperone binding"/>
    <property type="evidence" value="ECO:0007669"/>
    <property type="project" value="TreeGrafter"/>
</dbReference>
<dbReference type="FunFam" id="2.60.260.20:FF:000006">
    <property type="entry name" value="DnaJ subfamily B member 13"/>
    <property type="match status" value="1"/>
</dbReference>
<dbReference type="Gene3D" id="1.10.287.110">
    <property type="entry name" value="DnaJ domain"/>
    <property type="match status" value="1"/>
</dbReference>
<dbReference type="Pfam" id="PF01556">
    <property type="entry name" value="DnaJ_C"/>
    <property type="match status" value="1"/>
</dbReference>
<dbReference type="InterPro" id="IPR036869">
    <property type="entry name" value="J_dom_sf"/>
</dbReference>
<dbReference type="Pfam" id="PF00226">
    <property type="entry name" value="DnaJ"/>
    <property type="match status" value="1"/>
</dbReference>